<reference evidence="2 4" key="2">
    <citation type="submission" date="2021-03" db="EMBL/GenBank/DDBJ databases">
        <title>Mucilaginibacter strains isolated from gold and copper mining confer multi heavy-metal resistance.</title>
        <authorList>
            <person name="Li Y."/>
        </authorList>
    </citation>
    <scope>NUCLEOTIDE SEQUENCE [LARGE SCALE GENOMIC DNA]</scope>
    <source>
        <strain evidence="2 4">P2-4</strain>
    </source>
</reference>
<proteinExistence type="predicted"/>
<gene>
    <name evidence="1" type="ORF">DIU31_031815</name>
    <name evidence="2" type="ORF">J3L21_29200</name>
</gene>
<dbReference type="Proteomes" id="UP000250557">
    <property type="component" value="Chromosome"/>
</dbReference>
<keyword evidence="4" id="KW-1185">Reference proteome</keyword>
<dbReference type="EMBL" id="CP071880">
    <property type="protein sequence ID" value="QTE49562.1"/>
    <property type="molecule type" value="Genomic_DNA"/>
</dbReference>
<dbReference type="Proteomes" id="UP000663940">
    <property type="component" value="Chromosome"/>
</dbReference>
<name>A0AAE6JLW7_9SPHI</name>
<organism evidence="1 3">
    <name type="scientific">Mucilaginibacter rubeus</name>
    <dbReference type="NCBI Taxonomy" id="2027860"/>
    <lineage>
        <taxon>Bacteria</taxon>
        <taxon>Pseudomonadati</taxon>
        <taxon>Bacteroidota</taxon>
        <taxon>Sphingobacteriia</taxon>
        <taxon>Sphingobacteriales</taxon>
        <taxon>Sphingobacteriaceae</taxon>
        <taxon>Mucilaginibacter</taxon>
    </lineage>
</organism>
<dbReference type="EMBL" id="CP043451">
    <property type="protein sequence ID" value="QEM07868.1"/>
    <property type="molecule type" value="Genomic_DNA"/>
</dbReference>
<dbReference type="AlphaFoldDB" id="A0AAE6JLW7"/>
<evidence type="ECO:0000313" key="2">
    <source>
        <dbReference type="EMBL" id="QTE49562.1"/>
    </source>
</evidence>
<reference evidence="1 3" key="1">
    <citation type="submission" date="2019-08" db="EMBL/GenBank/DDBJ databases">
        <title>Comparative genome analysis confer to the adaptation heavy metal polluted environment.</title>
        <authorList>
            <person name="Li Y."/>
        </authorList>
    </citation>
    <scope>NUCLEOTIDE SEQUENCE [LARGE SCALE GENOMIC DNA]</scope>
    <source>
        <strain evidence="1 3">P2</strain>
    </source>
</reference>
<evidence type="ECO:0000313" key="1">
    <source>
        <dbReference type="EMBL" id="QEM07868.1"/>
    </source>
</evidence>
<protein>
    <submittedName>
        <fullName evidence="1">Uncharacterized protein</fullName>
    </submittedName>
</protein>
<dbReference type="RefSeq" id="WP_112653882.1">
    <property type="nucleotide sequence ID" value="NZ_CP043451.1"/>
</dbReference>
<evidence type="ECO:0000313" key="3">
    <source>
        <dbReference type="Proteomes" id="UP000250557"/>
    </source>
</evidence>
<sequence>MAAFLKKLGVPRNVQLFFEPWYEVQADGSILFPFGDEFEHVSPGFHRVPTAVNPWTAGSGPLVFFSFSAIEAICFLTCYAHSFADLNLLQFIAIGNHWENVQSCTGKITLLFGQDVLGRLTDIKLSMALRNKRLAIRYCADATFDIDRHRFTESEITLSSFEKTLGLRSGIRTVKPRNFNTFFEQLKHQNL</sequence>
<evidence type="ECO:0000313" key="4">
    <source>
        <dbReference type="Proteomes" id="UP000663940"/>
    </source>
</evidence>
<accession>A0AAE6JLW7</accession>